<dbReference type="RefSeq" id="WP_196608527.1">
    <property type="nucleotide sequence ID" value="NZ_VRYY01000108.1"/>
</dbReference>
<evidence type="ECO:0000313" key="9">
    <source>
        <dbReference type="Proteomes" id="UP001194469"/>
    </source>
</evidence>
<sequence>MTLQLAVLASGNGSNLQAILDRIASGALDARVCLVLCNKPEAPALTRARAAGVAHLALSPADYPDREAFDAAMVAAIRAHGADAVALAGYMRLLTPGFLAAFAGRVVNIHPALLPSFPGLRGAADAQAYGVTLAGCTVHFVDEQMDHGSVIVQAAVPVHPGEPLDDLKARIHAMEHRIYPQALQWLAEGRLRVEGRVVRVLPRPDGKAAAGIPDGPWLVWPALEPGF</sequence>
<dbReference type="Gene3D" id="3.40.50.170">
    <property type="entry name" value="Formyl transferase, N-terminal domain"/>
    <property type="match status" value="1"/>
</dbReference>
<dbReference type="GO" id="GO:0004644">
    <property type="term" value="F:phosphoribosylglycinamide formyltransferase activity"/>
    <property type="evidence" value="ECO:0007669"/>
    <property type="project" value="UniProtKB-EC"/>
</dbReference>
<proteinExistence type="inferred from homology"/>
<dbReference type="SUPFAM" id="SSF53328">
    <property type="entry name" value="Formyltransferase"/>
    <property type="match status" value="1"/>
</dbReference>
<feature type="binding site" evidence="6">
    <location>
        <position position="108"/>
    </location>
    <ligand>
        <name>(6R)-10-formyltetrahydrofolate</name>
        <dbReference type="ChEBI" id="CHEBI:195366"/>
    </ligand>
</feature>
<feature type="domain" description="Formyl transferase N-terminal" evidence="7">
    <location>
        <begin position="4"/>
        <end position="183"/>
    </location>
</feature>
<dbReference type="InterPro" id="IPR036477">
    <property type="entry name" value="Formyl_transf_N_sf"/>
</dbReference>
<gene>
    <name evidence="6" type="primary">purN</name>
    <name evidence="8" type="ORF">FVW20_04825</name>
</gene>
<keyword evidence="3 6" id="KW-0658">Purine biosynthesis</keyword>
<dbReference type="EMBL" id="VRYY01000108">
    <property type="protein sequence ID" value="MBG3876366.1"/>
    <property type="molecule type" value="Genomic_DNA"/>
</dbReference>
<evidence type="ECO:0000256" key="4">
    <source>
        <dbReference type="ARBA" id="ARBA00038440"/>
    </source>
</evidence>
<reference evidence="8 9" key="1">
    <citation type="submission" date="2019-08" db="EMBL/GenBank/DDBJ databases">
        <authorList>
            <person name="Luo N."/>
        </authorList>
    </citation>
    <scope>NUCLEOTIDE SEQUENCE [LARGE SCALE GENOMIC DNA]</scope>
    <source>
        <strain evidence="8 9">NCIMB 9442</strain>
    </source>
</reference>
<comment type="pathway">
    <text evidence="1 6">Purine metabolism; IMP biosynthesis via de novo pathway; N(2)-formyl-N(1)-(5-phospho-D-ribosyl)glycinamide from N(1)-(5-phospho-D-ribosyl)glycinamide (10-formyl THF route): step 1/1.</text>
</comment>
<comment type="caution">
    <text evidence="8">The sequence shown here is derived from an EMBL/GenBank/DDBJ whole genome shotgun (WGS) entry which is preliminary data.</text>
</comment>
<keyword evidence="2 6" id="KW-0808">Transferase</keyword>
<name>A0ABS0J1U4_9BACT</name>
<feature type="binding site" evidence="6">
    <location>
        <begin position="91"/>
        <end position="94"/>
    </location>
    <ligand>
        <name>(6R)-10-formyltetrahydrofolate</name>
        <dbReference type="ChEBI" id="CHEBI:195366"/>
    </ligand>
</feature>
<feature type="active site" description="Proton donor" evidence="6">
    <location>
        <position position="110"/>
    </location>
</feature>
<dbReference type="PROSITE" id="PS00373">
    <property type="entry name" value="GART"/>
    <property type="match status" value="1"/>
</dbReference>
<comment type="catalytic activity">
    <reaction evidence="5 6">
        <text>N(1)-(5-phospho-beta-D-ribosyl)glycinamide + (6R)-10-formyltetrahydrofolate = N(2)-formyl-N(1)-(5-phospho-beta-D-ribosyl)glycinamide + (6S)-5,6,7,8-tetrahydrofolate + H(+)</text>
        <dbReference type="Rhea" id="RHEA:15053"/>
        <dbReference type="ChEBI" id="CHEBI:15378"/>
        <dbReference type="ChEBI" id="CHEBI:57453"/>
        <dbReference type="ChEBI" id="CHEBI:143788"/>
        <dbReference type="ChEBI" id="CHEBI:147286"/>
        <dbReference type="ChEBI" id="CHEBI:195366"/>
        <dbReference type="EC" id="2.1.2.2"/>
    </reaction>
</comment>
<comment type="function">
    <text evidence="6">Catalyzes the transfer of a formyl group from 10-formyltetrahydrofolate to 5-phospho-ribosyl-glycinamide (GAR), producing 5-phospho-ribosyl-N-formylglycinamide (FGAR) and tetrahydrofolate.</text>
</comment>
<evidence type="ECO:0000259" key="7">
    <source>
        <dbReference type="Pfam" id="PF00551"/>
    </source>
</evidence>
<evidence type="ECO:0000256" key="6">
    <source>
        <dbReference type="HAMAP-Rule" id="MF_01930"/>
    </source>
</evidence>
<evidence type="ECO:0000313" key="8">
    <source>
        <dbReference type="EMBL" id="MBG3876366.1"/>
    </source>
</evidence>
<dbReference type="InterPro" id="IPR001555">
    <property type="entry name" value="GART_AS"/>
</dbReference>
<dbReference type="HAMAP" id="MF_01930">
    <property type="entry name" value="PurN"/>
    <property type="match status" value="1"/>
</dbReference>
<evidence type="ECO:0000256" key="3">
    <source>
        <dbReference type="ARBA" id="ARBA00022755"/>
    </source>
</evidence>
<dbReference type="Pfam" id="PF00551">
    <property type="entry name" value="Formyl_trans_N"/>
    <property type="match status" value="1"/>
</dbReference>
<feature type="binding site" evidence="6">
    <location>
        <begin position="13"/>
        <end position="15"/>
    </location>
    <ligand>
        <name>N(1)-(5-phospho-beta-D-ribosyl)glycinamide</name>
        <dbReference type="ChEBI" id="CHEBI:143788"/>
    </ligand>
</feature>
<dbReference type="InterPro" id="IPR002376">
    <property type="entry name" value="Formyl_transf_N"/>
</dbReference>
<evidence type="ECO:0000256" key="2">
    <source>
        <dbReference type="ARBA" id="ARBA00022679"/>
    </source>
</evidence>
<evidence type="ECO:0000256" key="5">
    <source>
        <dbReference type="ARBA" id="ARBA00047664"/>
    </source>
</evidence>
<dbReference type="PANTHER" id="PTHR43369:SF2">
    <property type="entry name" value="PHOSPHORIBOSYLGLYCINAMIDE FORMYLTRANSFERASE"/>
    <property type="match status" value="1"/>
</dbReference>
<keyword evidence="9" id="KW-1185">Reference proteome</keyword>
<protein>
    <recommendedName>
        <fullName evidence="6">Phosphoribosylglycinamide formyltransferase</fullName>
        <ecNumber evidence="6">2.1.2.2</ecNumber>
    </recommendedName>
    <alternativeName>
        <fullName evidence="6">5'-phosphoribosylglycinamide transformylase</fullName>
    </alternativeName>
    <alternativeName>
        <fullName evidence="6">GAR transformylase</fullName>
        <shortName evidence="6">GART</shortName>
    </alternativeName>
</protein>
<comment type="similarity">
    <text evidence="4 6">Belongs to the GART family.</text>
</comment>
<dbReference type="PANTHER" id="PTHR43369">
    <property type="entry name" value="PHOSPHORIBOSYLGLYCINAMIDE FORMYLTRANSFERASE"/>
    <property type="match status" value="1"/>
</dbReference>
<feature type="binding site" evidence="6">
    <location>
        <position position="66"/>
    </location>
    <ligand>
        <name>(6R)-10-formyltetrahydrofolate</name>
        <dbReference type="ChEBI" id="CHEBI:195366"/>
    </ligand>
</feature>
<dbReference type="InterPro" id="IPR004607">
    <property type="entry name" value="GART"/>
</dbReference>
<evidence type="ECO:0000256" key="1">
    <source>
        <dbReference type="ARBA" id="ARBA00005054"/>
    </source>
</evidence>
<organism evidence="8 9">
    <name type="scientific">Nitratidesulfovibrio oxamicus</name>
    <dbReference type="NCBI Taxonomy" id="32016"/>
    <lineage>
        <taxon>Bacteria</taxon>
        <taxon>Pseudomonadati</taxon>
        <taxon>Thermodesulfobacteriota</taxon>
        <taxon>Desulfovibrionia</taxon>
        <taxon>Desulfovibrionales</taxon>
        <taxon>Desulfovibrionaceae</taxon>
        <taxon>Nitratidesulfovibrio</taxon>
    </lineage>
</organism>
<dbReference type="NCBIfam" id="TIGR00639">
    <property type="entry name" value="PurN"/>
    <property type="match status" value="1"/>
</dbReference>
<dbReference type="Proteomes" id="UP001194469">
    <property type="component" value="Unassembled WGS sequence"/>
</dbReference>
<feature type="site" description="Raises pKa of active site His" evidence="6">
    <location>
        <position position="146"/>
    </location>
</feature>
<accession>A0ABS0J1U4</accession>
<dbReference type="EC" id="2.1.2.2" evidence="6"/>
<dbReference type="CDD" id="cd08645">
    <property type="entry name" value="FMT_core_GART"/>
    <property type="match status" value="1"/>
</dbReference>